<evidence type="ECO:0000313" key="7">
    <source>
        <dbReference type="Proteomes" id="UP000580250"/>
    </source>
</evidence>
<evidence type="ECO:0000256" key="4">
    <source>
        <dbReference type="ARBA" id="ARBA00023134"/>
    </source>
</evidence>
<dbReference type="Gene3D" id="3.30.70.870">
    <property type="entry name" value="Elongation Factor G (Translational Gtpase), domain 3"/>
    <property type="match status" value="1"/>
</dbReference>
<dbReference type="FunFam" id="3.40.50.300:FF:000514">
    <property type="entry name" value="Ribosome-releasing factor 2, mitochondrial"/>
    <property type="match status" value="1"/>
</dbReference>
<dbReference type="InterPro" id="IPR020568">
    <property type="entry name" value="Ribosomal_Su5_D2-typ_SF"/>
</dbReference>
<dbReference type="Pfam" id="PF00009">
    <property type="entry name" value="GTP_EFTU"/>
    <property type="match status" value="1"/>
</dbReference>
<dbReference type="CDD" id="cd16262">
    <property type="entry name" value="EFG_III"/>
    <property type="match status" value="1"/>
</dbReference>
<dbReference type="InterPro" id="IPR035647">
    <property type="entry name" value="EFG_III/V"/>
</dbReference>
<dbReference type="GO" id="GO:0005759">
    <property type="term" value="C:mitochondrial matrix"/>
    <property type="evidence" value="ECO:0007669"/>
    <property type="project" value="UniProtKB-ARBA"/>
</dbReference>
<dbReference type="InterPro" id="IPR027417">
    <property type="entry name" value="P-loop_NTPase"/>
</dbReference>
<dbReference type="InterPro" id="IPR031157">
    <property type="entry name" value="G_TR_CS"/>
</dbReference>
<dbReference type="Gene3D" id="2.40.30.10">
    <property type="entry name" value="Translation factors"/>
    <property type="match status" value="1"/>
</dbReference>
<dbReference type="GO" id="GO:0032790">
    <property type="term" value="P:ribosome disassembly"/>
    <property type="evidence" value="ECO:0007669"/>
    <property type="project" value="TreeGrafter"/>
</dbReference>
<organism evidence="6 7">
    <name type="scientific">Meloidogyne enterolobii</name>
    <name type="common">Root-knot nematode worm</name>
    <name type="synonym">Meloidogyne mayaguensis</name>
    <dbReference type="NCBI Taxonomy" id="390850"/>
    <lineage>
        <taxon>Eukaryota</taxon>
        <taxon>Metazoa</taxon>
        <taxon>Ecdysozoa</taxon>
        <taxon>Nematoda</taxon>
        <taxon>Chromadorea</taxon>
        <taxon>Rhabditida</taxon>
        <taxon>Tylenchina</taxon>
        <taxon>Tylenchomorpha</taxon>
        <taxon>Tylenchoidea</taxon>
        <taxon>Meloidogynidae</taxon>
        <taxon>Meloidogyninae</taxon>
        <taxon>Meloidogyne</taxon>
    </lineage>
</organism>
<feature type="domain" description="Tr-type G" evidence="5">
    <location>
        <begin position="34"/>
        <end position="318"/>
    </location>
</feature>
<evidence type="ECO:0000259" key="5">
    <source>
        <dbReference type="PROSITE" id="PS51722"/>
    </source>
</evidence>
<evidence type="ECO:0000256" key="2">
    <source>
        <dbReference type="ARBA" id="ARBA00022917"/>
    </source>
</evidence>
<dbReference type="Proteomes" id="UP000580250">
    <property type="component" value="Unassembled WGS sequence"/>
</dbReference>
<dbReference type="CDD" id="cd03713">
    <property type="entry name" value="EFG_mtEFG_C"/>
    <property type="match status" value="1"/>
</dbReference>
<dbReference type="InterPro" id="IPR000640">
    <property type="entry name" value="EFG_V-like"/>
</dbReference>
<dbReference type="Gene3D" id="3.30.70.240">
    <property type="match status" value="1"/>
</dbReference>
<gene>
    <name evidence="6" type="ORF">MENT_LOCUS42597</name>
</gene>
<dbReference type="AlphaFoldDB" id="A0A6V7WS38"/>
<dbReference type="InterPro" id="IPR014721">
    <property type="entry name" value="Ribsml_uS5_D2-typ_fold_subgr"/>
</dbReference>
<dbReference type="SUPFAM" id="SSF54211">
    <property type="entry name" value="Ribosomal protein S5 domain 2-like"/>
    <property type="match status" value="1"/>
</dbReference>
<dbReference type="OrthoDB" id="198619at2759"/>
<name>A0A6V7WS38_MELEN</name>
<evidence type="ECO:0000313" key="6">
    <source>
        <dbReference type="EMBL" id="CAD2189851.1"/>
    </source>
</evidence>
<keyword evidence="1" id="KW-0547">Nucleotide-binding</keyword>
<dbReference type="SUPFAM" id="SSF52540">
    <property type="entry name" value="P-loop containing nucleoside triphosphate hydrolases"/>
    <property type="match status" value="1"/>
</dbReference>
<dbReference type="GO" id="GO:0003924">
    <property type="term" value="F:GTPase activity"/>
    <property type="evidence" value="ECO:0007669"/>
    <property type="project" value="InterPro"/>
</dbReference>
<dbReference type="InterPro" id="IPR005225">
    <property type="entry name" value="Small_GTP-bd"/>
</dbReference>
<dbReference type="GO" id="GO:0005525">
    <property type="term" value="F:GTP binding"/>
    <property type="evidence" value="ECO:0007669"/>
    <property type="project" value="UniProtKB-KW"/>
</dbReference>
<accession>A0A6V7WS38</accession>
<keyword evidence="2" id="KW-0648">Protein biosynthesis</keyword>
<dbReference type="SUPFAM" id="SSF50447">
    <property type="entry name" value="Translation proteins"/>
    <property type="match status" value="1"/>
</dbReference>
<dbReference type="Pfam" id="PF14492">
    <property type="entry name" value="EFG_III"/>
    <property type="match status" value="1"/>
</dbReference>
<dbReference type="EMBL" id="CAJEWN010000774">
    <property type="protein sequence ID" value="CAD2189851.1"/>
    <property type="molecule type" value="Genomic_DNA"/>
</dbReference>
<proteinExistence type="predicted"/>
<dbReference type="InterPro" id="IPR000795">
    <property type="entry name" value="T_Tr_GTP-bd_dom"/>
</dbReference>
<dbReference type="InterPro" id="IPR035649">
    <property type="entry name" value="EFG_V"/>
</dbReference>
<sequence>MSLMFYSSLFLVKGINYYSKRGLKTRLPLISELNKIRNIGIIAHIDSGKTTLTEQLLYQTGSTQSVGFVDEGSTITDFMEIERERGITIQSASISSLWKNHRINLIDTPGHVDFTVEVERSLRVLDGVVTVLDASAGVQAQTLTVWRQANKFSLPSIFFVNKMDKPCVDLSFCVASIEERLNVKVIPIVLPFFNKDGHLEGFIDVLNNLFLKFTRENRIQNNSSEWIHIEKNSQIEQILLSGFEDICLNLADIDSEFEKEIIKYPNLRNIPKEMVIKALRRNLISRKLSPLACGSALHCSLSILPVLDMIVDFLPNPTENDYKNNKIDDEIIKSCGIVFKVSHDTKEGQLNYVRLFKGDIELPSAGKYTLINANTDELQNNYKIFTPFSDYLQPIEKVENGNIAVFTGLNNTKTGDTLIICDSSCKNKSFARFALEGINSPSPVFSCTIESPTLASEQKFLKALSELLVEDPSLRIREDSNTGQKILEGMGELQIEVLRERLLREYKLDVFIGPIRIGYRESPTKPVEHSKIIEDSLSQKLHQSWISLKFYIEPITKYDNFISVENRFGVFTGVELSLESENTEEIESANEVLSKRPELLKAINDGCSVALFNGPKMGFAVTNVKVFLKSFTFSGRIQPTLLSACASRCLSGALRKSAINILEPLMQIEVTIVAGISGFPDVDNILHELSKRRARVISVDSQRKTSIITASIPLSETIGLSKILRTISSGLASFNLEQKGYQSVDVENVHINI</sequence>
<dbReference type="PROSITE" id="PS00301">
    <property type="entry name" value="G_TR_1"/>
    <property type="match status" value="1"/>
</dbReference>
<keyword evidence="4" id="KW-0342">GTP-binding</keyword>
<protein>
    <recommendedName>
        <fullName evidence="5">Tr-type G domain-containing protein</fullName>
    </recommendedName>
</protein>
<dbReference type="Gene3D" id="3.40.50.300">
    <property type="entry name" value="P-loop containing nucleotide triphosphate hydrolases"/>
    <property type="match status" value="1"/>
</dbReference>
<evidence type="ECO:0000256" key="1">
    <source>
        <dbReference type="ARBA" id="ARBA00022741"/>
    </source>
</evidence>
<dbReference type="InterPro" id="IPR041095">
    <property type="entry name" value="EFG_II"/>
</dbReference>
<reference evidence="6 7" key="1">
    <citation type="submission" date="2020-08" db="EMBL/GenBank/DDBJ databases">
        <authorList>
            <person name="Koutsovoulos G."/>
            <person name="Danchin GJ E."/>
        </authorList>
    </citation>
    <scope>NUCLEOTIDE SEQUENCE [LARGE SCALE GENOMIC DNA]</scope>
</reference>
<evidence type="ECO:0000256" key="3">
    <source>
        <dbReference type="ARBA" id="ARBA00023128"/>
    </source>
</evidence>
<dbReference type="GO" id="GO:0032543">
    <property type="term" value="P:mitochondrial translation"/>
    <property type="evidence" value="ECO:0007669"/>
    <property type="project" value="TreeGrafter"/>
</dbReference>
<dbReference type="SMART" id="SM00838">
    <property type="entry name" value="EFG_C"/>
    <property type="match status" value="1"/>
</dbReference>
<comment type="caution">
    <text evidence="6">The sequence shown here is derived from an EMBL/GenBank/DDBJ whole genome shotgun (WGS) entry which is preliminary data.</text>
</comment>
<dbReference type="NCBIfam" id="TIGR00231">
    <property type="entry name" value="small_GTP"/>
    <property type="match status" value="1"/>
</dbReference>
<dbReference type="SUPFAM" id="SSF54980">
    <property type="entry name" value="EF-G C-terminal domain-like"/>
    <property type="match status" value="2"/>
</dbReference>
<dbReference type="Pfam" id="PF00679">
    <property type="entry name" value="EFG_C"/>
    <property type="match status" value="1"/>
</dbReference>
<keyword evidence="3" id="KW-0496">Mitochondrion</keyword>
<dbReference type="PANTHER" id="PTHR43261">
    <property type="entry name" value="TRANSLATION ELONGATION FACTOR G-RELATED"/>
    <property type="match status" value="1"/>
</dbReference>
<dbReference type="InterPro" id="IPR009000">
    <property type="entry name" value="Transl_B-barrel_sf"/>
</dbReference>
<dbReference type="PROSITE" id="PS51722">
    <property type="entry name" value="G_TR_2"/>
    <property type="match status" value="1"/>
</dbReference>
<dbReference type="InterPro" id="IPR009022">
    <property type="entry name" value="EFG_III"/>
</dbReference>
<dbReference type="PANTHER" id="PTHR43261:SF1">
    <property type="entry name" value="RIBOSOME-RELEASING FACTOR 2, MITOCHONDRIAL"/>
    <property type="match status" value="1"/>
</dbReference>
<dbReference type="Gene3D" id="3.30.230.10">
    <property type="match status" value="1"/>
</dbReference>
<dbReference type="PRINTS" id="PR00315">
    <property type="entry name" value="ELONGATNFCT"/>
</dbReference>